<dbReference type="GO" id="GO:0016829">
    <property type="term" value="F:lyase activity"/>
    <property type="evidence" value="ECO:0007669"/>
    <property type="project" value="UniProtKB-KW"/>
</dbReference>
<evidence type="ECO:0000256" key="11">
    <source>
        <dbReference type="RuleBase" id="RU367085"/>
    </source>
</evidence>
<name>A0AAV7XUN7_9NEOP</name>
<feature type="domain" description="EndoU" evidence="13">
    <location>
        <begin position="143"/>
        <end position="408"/>
    </location>
</feature>
<keyword evidence="11" id="KW-0732">Signal</keyword>
<reference evidence="14" key="1">
    <citation type="submission" date="2022-12" db="EMBL/GenBank/DDBJ databases">
        <title>Chromosome-level genome assembly of the bean flower thrips Megalurothrips usitatus.</title>
        <authorList>
            <person name="Ma L."/>
            <person name="Liu Q."/>
            <person name="Li H."/>
            <person name="Cai W."/>
        </authorList>
    </citation>
    <scope>NUCLEOTIDE SEQUENCE</scope>
    <source>
        <strain evidence="14">Cailab_2022a</strain>
    </source>
</reference>
<keyword evidence="7 11" id="KW-0378">Hydrolase</keyword>
<dbReference type="InterPro" id="IPR039787">
    <property type="entry name" value="ENDOU"/>
</dbReference>
<evidence type="ECO:0000256" key="4">
    <source>
        <dbReference type="ARBA" id="ARBA00022722"/>
    </source>
</evidence>
<feature type="chain" id="PRO_5043086345" description="EndoU domain-containing protein" evidence="11">
    <location>
        <begin position="20"/>
        <end position="408"/>
    </location>
</feature>
<keyword evidence="5 11" id="KW-0479">Metal-binding</keyword>
<evidence type="ECO:0000256" key="10">
    <source>
        <dbReference type="ARBA" id="ARBA00023239"/>
    </source>
</evidence>
<dbReference type="EMBL" id="JAPTSV010000004">
    <property type="protein sequence ID" value="KAJ1528803.1"/>
    <property type="molecule type" value="Genomic_DNA"/>
</dbReference>
<evidence type="ECO:0000256" key="3">
    <source>
        <dbReference type="ARBA" id="ARBA00011245"/>
    </source>
</evidence>
<dbReference type="GO" id="GO:0016787">
    <property type="term" value="F:hydrolase activity"/>
    <property type="evidence" value="ECO:0007669"/>
    <property type="project" value="UniProtKB-KW"/>
</dbReference>
<sequence length="408" mass="45333">MMRVHVFLGVVLAASLTAGLDPQPPANVWKTSNTSRPWQNPAWATSNNPSLDSPVTQKSPGLGANSEWPSLSGSRQPTQQPNRPNPSISYSGIVSPPNQRNQNAATTPTSHRYTSQGGSNKNTQNHRGPPSSSTMSQNRTRITDQELTALSEKLFDDDSSNLGSNVRLNFQSRTQSNSLKDEAPEHLISVDSVVLNKPTIKALRQLYDNYIADTSFVESVTSNERQEESEFLDKVLATTVMKEAMEFLADKGFVHKNSKAYKDLLSSIWFTMYSRGGGIIGSSAFEHVFLGELKKDEVSGLHNWIFFANEEENNRADYMGYLRKLDLGKKSNLLKVHYKWSNVIKHSGSMFVGTSPELEMALYTVCFLTRPGDRCPLSLGGKTFGIQTYTYRLNRNKGTVISSAYPVF</sequence>
<accession>A0AAV7XUN7</accession>
<proteinExistence type="inferred from homology"/>
<dbReference type="GO" id="GO:0003723">
    <property type="term" value="F:RNA binding"/>
    <property type="evidence" value="ECO:0007669"/>
    <property type="project" value="UniProtKB-UniRule"/>
</dbReference>
<keyword evidence="8 11" id="KW-0694">RNA-binding</keyword>
<dbReference type="Pfam" id="PF09412">
    <property type="entry name" value="XendoU"/>
    <property type="match status" value="1"/>
</dbReference>
<keyword evidence="10" id="KW-0456">Lyase</keyword>
<dbReference type="InterPro" id="IPR037227">
    <property type="entry name" value="EndoU-like"/>
</dbReference>
<protein>
    <recommendedName>
        <fullName evidence="13">EndoU domain-containing protein</fullName>
    </recommendedName>
</protein>
<keyword evidence="9 11" id="KW-0464">Manganese</keyword>
<comment type="caution">
    <text evidence="14">The sequence shown here is derived from an EMBL/GenBank/DDBJ whole genome shotgun (WGS) entry which is preliminary data.</text>
</comment>
<dbReference type="GO" id="GO:0004521">
    <property type="term" value="F:RNA endonuclease activity"/>
    <property type="evidence" value="ECO:0007669"/>
    <property type="project" value="UniProtKB-UniRule"/>
</dbReference>
<dbReference type="AlphaFoldDB" id="A0AAV7XUN7"/>
<feature type="compositionally biased region" description="Polar residues" evidence="12">
    <location>
        <begin position="87"/>
        <end position="139"/>
    </location>
</feature>
<evidence type="ECO:0000259" key="13">
    <source>
        <dbReference type="PROSITE" id="PS51959"/>
    </source>
</evidence>
<keyword evidence="4 11" id="KW-0540">Nuclease</keyword>
<dbReference type="SUPFAM" id="SSF142877">
    <property type="entry name" value="EndoU-like"/>
    <property type="match status" value="1"/>
</dbReference>
<evidence type="ECO:0000313" key="15">
    <source>
        <dbReference type="Proteomes" id="UP001075354"/>
    </source>
</evidence>
<feature type="signal peptide" evidence="11">
    <location>
        <begin position="1"/>
        <end position="19"/>
    </location>
</feature>
<dbReference type="GO" id="GO:0046872">
    <property type="term" value="F:metal ion binding"/>
    <property type="evidence" value="ECO:0007669"/>
    <property type="project" value="UniProtKB-UniRule"/>
</dbReference>
<comment type="cofactor">
    <cofactor evidence="1 11">
        <name>Mn(2+)</name>
        <dbReference type="ChEBI" id="CHEBI:29035"/>
    </cofactor>
</comment>
<dbReference type="PROSITE" id="PS51959">
    <property type="entry name" value="ENDOU"/>
    <property type="match status" value="1"/>
</dbReference>
<feature type="compositionally biased region" description="Low complexity" evidence="12">
    <location>
        <begin position="75"/>
        <end position="86"/>
    </location>
</feature>
<evidence type="ECO:0000256" key="12">
    <source>
        <dbReference type="SAM" id="MobiDB-lite"/>
    </source>
</evidence>
<dbReference type="Proteomes" id="UP001075354">
    <property type="component" value="Chromosome 4"/>
</dbReference>
<dbReference type="PANTHER" id="PTHR12439">
    <property type="entry name" value="PLACENTAL PROTEIN 11-RELATED"/>
    <property type="match status" value="1"/>
</dbReference>
<comment type="similarity">
    <text evidence="2 11">Belongs to the ENDOU family.</text>
</comment>
<keyword evidence="15" id="KW-1185">Reference proteome</keyword>
<evidence type="ECO:0000256" key="5">
    <source>
        <dbReference type="ARBA" id="ARBA00022723"/>
    </source>
</evidence>
<evidence type="ECO:0000256" key="8">
    <source>
        <dbReference type="ARBA" id="ARBA00022884"/>
    </source>
</evidence>
<feature type="region of interest" description="Disordered" evidence="12">
    <location>
        <begin position="19"/>
        <end position="139"/>
    </location>
</feature>
<dbReference type="InterPro" id="IPR018998">
    <property type="entry name" value="EndoU_C"/>
</dbReference>
<evidence type="ECO:0000313" key="14">
    <source>
        <dbReference type="EMBL" id="KAJ1528803.1"/>
    </source>
</evidence>
<gene>
    <name evidence="14" type="ORF">ONE63_007182</name>
</gene>
<keyword evidence="6 11" id="KW-0255">Endonuclease</keyword>
<organism evidence="14 15">
    <name type="scientific">Megalurothrips usitatus</name>
    <name type="common">bean blossom thrips</name>
    <dbReference type="NCBI Taxonomy" id="439358"/>
    <lineage>
        <taxon>Eukaryota</taxon>
        <taxon>Metazoa</taxon>
        <taxon>Ecdysozoa</taxon>
        <taxon>Arthropoda</taxon>
        <taxon>Hexapoda</taxon>
        <taxon>Insecta</taxon>
        <taxon>Pterygota</taxon>
        <taxon>Neoptera</taxon>
        <taxon>Paraneoptera</taxon>
        <taxon>Thysanoptera</taxon>
        <taxon>Terebrantia</taxon>
        <taxon>Thripoidea</taxon>
        <taxon>Thripidae</taxon>
        <taxon>Megalurothrips</taxon>
    </lineage>
</organism>
<evidence type="ECO:0000256" key="1">
    <source>
        <dbReference type="ARBA" id="ARBA00001936"/>
    </source>
</evidence>
<evidence type="ECO:0000256" key="2">
    <source>
        <dbReference type="ARBA" id="ARBA00010168"/>
    </source>
</evidence>
<comment type="subunit">
    <text evidence="3 11">Monomer.</text>
</comment>
<evidence type="ECO:0000256" key="9">
    <source>
        <dbReference type="ARBA" id="ARBA00023211"/>
    </source>
</evidence>
<evidence type="ECO:0000256" key="6">
    <source>
        <dbReference type="ARBA" id="ARBA00022759"/>
    </source>
</evidence>
<evidence type="ECO:0000256" key="7">
    <source>
        <dbReference type="ARBA" id="ARBA00022801"/>
    </source>
</evidence>
<feature type="compositionally biased region" description="Polar residues" evidence="12">
    <location>
        <begin position="29"/>
        <end position="59"/>
    </location>
</feature>
<dbReference type="PANTHER" id="PTHR12439:SF42">
    <property type="entry name" value="ENDORIBONUCLEASE-RELATED"/>
    <property type="match status" value="1"/>
</dbReference>
<dbReference type="CDD" id="cd21159">
    <property type="entry name" value="XendoU"/>
    <property type="match status" value="1"/>
</dbReference>